<keyword evidence="1" id="KW-0472">Membrane</keyword>
<comment type="caution">
    <text evidence="2">The sequence shown here is derived from an EMBL/GenBank/DDBJ whole genome shotgun (WGS) entry which is preliminary data.</text>
</comment>
<organism evidence="2 3">
    <name type="scientific">Reticulomyxa filosa</name>
    <dbReference type="NCBI Taxonomy" id="46433"/>
    <lineage>
        <taxon>Eukaryota</taxon>
        <taxon>Sar</taxon>
        <taxon>Rhizaria</taxon>
        <taxon>Retaria</taxon>
        <taxon>Foraminifera</taxon>
        <taxon>Monothalamids</taxon>
        <taxon>Reticulomyxidae</taxon>
        <taxon>Reticulomyxa</taxon>
    </lineage>
</organism>
<keyword evidence="1" id="KW-1133">Transmembrane helix</keyword>
<accession>X6LZE5</accession>
<dbReference type="AlphaFoldDB" id="X6LZE5"/>
<evidence type="ECO:0000256" key="1">
    <source>
        <dbReference type="SAM" id="Phobius"/>
    </source>
</evidence>
<keyword evidence="1" id="KW-0812">Transmembrane</keyword>
<proteinExistence type="predicted"/>
<name>X6LZE5_RETFI</name>
<feature type="transmembrane region" description="Helical" evidence="1">
    <location>
        <begin position="144"/>
        <end position="162"/>
    </location>
</feature>
<dbReference type="EMBL" id="ASPP01027064">
    <property type="protein sequence ID" value="ETO06517.1"/>
    <property type="molecule type" value="Genomic_DNA"/>
</dbReference>
<evidence type="ECO:0000313" key="2">
    <source>
        <dbReference type="EMBL" id="ETO06517.1"/>
    </source>
</evidence>
<protein>
    <submittedName>
        <fullName evidence="2">Uncharacterized protein</fullName>
    </submittedName>
</protein>
<dbReference type="Proteomes" id="UP000023152">
    <property type="component" value="Unassembled WGS sequence"/>
</dbReference>
<reference evidence="2 3" key="1">
    <citation type="journal article" date="2013" name="Curr. Biol.">
        <title>The Genome of the Foraminiferan Reticulomyxa filosa.</title>
        <authorList>
            <person name="Glockner G."/>
            <person name="Hulsmann N."/>
            <person name="Schleicher M."/>
            <person name="Noegel A.A."/>
            <person name="Eichinger L."/>
            <person name="Gallinger C."/>
            <person name="Pawlowski J."/>
            <person name="Sierra R."/>
            <person name="Euteneuer U."/>
            <person name="Pillet L."/>
            <person name="Moustafa A."/>
            <person name="Platzer M."/>
            <person name="Groth M."/>
            <person name="Szafranski K."/>
            <person name="Schliwa M."/>
        </authorList>
    </citation>
    <scope>NUCLEOTIDE SEQUENCE [LARGE SCALE GENOMIC DNA]</scope>
</reference>
<evidence type="ECO:0000313" key="3">
    <source>
        <dbReference type="Proteomes" id="UP000023152"/>
    </source>
</evidence>
<sequence length="165" mass="19578">MPKNKQKNKKKRYKRKELERLKEMHDTICRTQKRRELALKVLPLRLSLVAQVSHKPNWKELIANNVLDNKKATETAKLFPAKYEEENINTQPAYVRSLFDYHWTEGMKAPMYSKRRGPQEDSLLSTKTDRSVYGIHQQMQLGNVFKAGLIFLFFIFFELWAFSVL</sequence>
<keyword evidence="3" id="KW-1185">Reference proteome</keyword>
<gene>
    <name evidence="2" type="ORF">RFI_30878</name>
</gene>